<evidence type="ECO:0000313" key="3">
    <source>
        <dbReference type="Proteomes" id="UP000002173"/>
    </source>
</evidence>
<feature type="compositionally biased region" description="Polar residues" evidence="1">
    <location>
        <begin position="627"/>
        <end position="636"/>
    </location>
</feature>
<dbReference type="EMBL" id="AAXT01000004">
    <property type="protein sequence ID" value="EDO05614.1"/>
    <property type="molecule type" value="Genomic_DNA"/>
</dbReference>
<feature type="compositionally biased region" description="Polar residues" evidence="1">
    <location>
        <begin position="801"/>
        <end position="816"/>
    </location>
</feature>
<keyword evidence="3" id="KW-1185">Reference proteome</keyword>
<feature type="compositionally biased region" description="Basic and acidic residues" evidence="1">
    <location>
        <begin position="1311"/>
        <end position="1335"/>
    </location>
</feature>
<evidence type="ECO:0000256" key="1">
    <source>
        <dbReference type="SAM" id="MobiDB-lite"/>
    </source>
</evidence>
<dbReference type="VEuPathDB" id="PiroplasmaDB:BBOV_IV000140"/>
<feature type="compositionally biased region" description="Polar residues" evidence="1">
    <location>
        <begin position="1221"/>
        <end position="1230"/>
    </location>
</feature>
<dbReference type="GeneID" id="5477392"/>
<dbReference type="Proteomes" id="UP000002173">
    <property type="component" value="Unassembled WGS sequence"/>
</dbReference>
<reference evidence="3" key="2">
    <citation type="journal article" date="2020" name="Data Brief">
        <title>Transcriptome dataset of Babesia bovis life stages within vertebrate and invertebrate hosts.</title>
        <authorList>
            <person name="Ueti M.W."/>
            <person name="Johnson W.C."/>
            <person name="Kappmeyer L.S."/>
            <person name="Herndon D.R."/>
            <person name="Mousel M.R."/>
            <person name="Reif K.E."/>
            <person name="Taus N.S."/>
            <person name="Ifeonu O.O."/>
            <person name="Silva J.C."/>
            <person name="Suarez C.E."/>
            <person name="Brayton K.A."/>
        </authorList>
    </citation>
    <scope>NUCLEOTIDE SEQUENCE [LARGE SCALE GENOMIC DNA]</scope>
</reference>
<feature type="region of interest" description="Disordered" evidence="1">
    <location>
        <begin position="374"/>
        <end position="402"/>
    </location>
</feature>
<feature type="compositionally biased region" description="Polar residues" evidence="1">
    <location>
        <begin position="1040"/>
        <end position="1055"/>
    </location>
</feature>
<feature type="compositionally biased region" description="Basic and acidic residues" evidence="1">
    <location>
        <begin position="905"/>
        <end position="918"/>
    </location>
</feature>
<feature type="compositionally biased region" description="Polar residues" evidence="1">
    <location>
        <begin position="1153"/>
        <end position="1166"/>
    </location>
</feature>
<feature type="compositionally biased region" description="Basic and acidic residues" evidence="1">
    <location>
        <begin position="664"/>
        <end position="676"/>
    </location>
</feature>
<feature type="region of interest" description="Disordered" evidence="1">
    <location>
        <begin position="172"/>
        <end position="235"/>
    </location>
</feature>
<dbReference type="RefSeq" id="XP_001609182.1">
    <property type="nucleotide sequence ID" value="XM_001609132.1"/>
</dbReference>
<dbReference type="KEGG" id="bbo:BBOV_IV000140"/>
<evidence type="ECO:0000313" key="2">
    <source>
        <dbReference type="EMBL" id="EDO05614.1"/>
    </source>
</evidence>
<feature type="region of interest" description="Disordered" evidence="1">
    <location>
        <begin position="782"/>
        <end position="970"/>
    </location>
</feature>
<reference evidence="3" key="3">
    <citation type="journal article" date="2021" name="Int. J. Parasitol.">
        <title>Comparative analysis of gene expression between Babesia bovis blood stages and kinetes allowed by improved genome annotation.</title>
        <authorList>
            <person name="Ueti M.W."/>
            <person name="Johnson W.C."/>
            <person name="Kappmeyer L.S."/>
            <person name="Herndon D.R."/>
            <person name="Mousel M.R."/>
            <person name="Reif K.E."/>
            <person name="Taus N.S."/>
            <person name="Ifeonu O.O."/>
            <person name="Silva J.C."/>
            <person name="Suarez C.E."/>
            <person name="Brayton K.A."/>
        </authorList>
    </citation>
    <scope>NUCLEOTIDE SEQUENCE [LARGE SCALE GENOMIC DNA]</scope>
</reference>
<reference evidence="2 3" key="1">
    <citation type="journal article" date="2007" name="PLoS Pathog.">
        <title>Genome sequence of Babesia bovis and comparative analysis of apicomplexan hemoprotozoa.</title>
        <authorList>
            <person name="Brayton K.A."/>
            <person name="Lau A.O.T."/>
            <person name="Herndon D.R."/>
            <person name="Hannick L."/>
            <person name="Kappmeyer L.S."/>
            <person name="Berens S.J."/>
            <person name="Bidwell S.L."/>
            <person name="Brown W.C."/>
            <person name="Crabtree J."/>
            <person name="Fadrosh D."/>
            <person name="Feldblum T."/>
            <person name="Forberger H.A."/>
            <person name="Haas B.J."/>
            <person name="Howell J.M."/>
            <person name="Khouri H."/>
            <person name="Koo H."/>
            <person name="Mann D.J."/>
            <person name="Norimine J."/>
            <person name="Paulsen I.T."/>
            <person name="Radune D."/>
            <person name="Ren Q."/>
            <person name="Smith R.K. Jr."/>
            <person name="Suarez C.E."/>
            <person name="White O."/>
            <person name="Wortman J.R."/>
            <person name="Knowles D.P. Jr."/>
            <person name="McElwain T.F."/>
            <person name="Nene V.M."/>
        </authorList>
    </citation>
    <scope>NUCLEOTIDE SEQUENCE [LARGE SCALE GENOMIC DNA]</scope>
    <source>
        <strain evidence="2">T2Bo</strain>
    </source>
</reference>
<feature type="compositionally biased region" description="Polar residues" evidence="1">
    <location>
        <begin position="680"/>
        <end position="717"/>
    </location>
</feature>
<feature type="compositionally biased region" description="Low complexity" evidence="1">
    <location>
        <begin position="649"/>
        <end position="662"/>
    </location>
</feature>
<feature type="compositionally biased region" description="Polar residues" evidence="1">
    <location>
        <begin position="920"/>
        <end position="947"/>
    </location>
</feature>
<name>A7AUY8_BABBO</name>
<feature type="compositionally biased region" description="Low complexity" evidence="1">
    <location>
        <begin position="1242"/>
        <end position="1252"/>
    </location>
</feature>
<proteinExistence type="predicted"/>
<gene>
    <name evidence="2" type="ORF">BBOV_IV000140</name>
</gene>
<feature type="compositionally biased region" description="Polar residues" evidence="1">
    <location>
        <begin position="42"/>
        <end position="51"/>
    </location>
</feature>
<feature type="compositionally biased region" description="Polar residues" evidence="1">
    <location>
        <begin position="867"/>
        <end position="882"/>
    </location>
</feature>
<feature type="compositionally biased region" description="Polar residues" evidence="1">
    <location>
        <begin position="1347"/>
        <end position="1358"/>
    </location>
</feature>
<feature type="region of interest" description="Disordered" evidence="1">
    <location>
        <begin position="14"/>
        <end position="69"/>
    </location>
</feature>
<organism evidence="2 3">
    <name type="scientific">Babesia bovis</name>
    <dbReference type="NCBI Taxonomy" id="5865"/>
    <lineage>
        <taxon>Eukaryota</taxon>
        <taxon>Sar</taxon>
        <taxon>Alveolata</taxon>
        <taxon>Apicomplexa</taxon>
        <taxon>Aconoidasida</taxon>
        <taxon>Piroplasmida</taxon>
        <taxon>Babesiidae</taxon>
        <taxon>Babesia</taxon>
    </lineage>
</organism>
<feature type="compositionally biased region" description="Basic and acidic residues" evidence="1">
    <location>
        <begin position="197"/>
        <end position="213"/>
    </location>
</feature>
<comment type="caution">
    <text evidence="2">The sequence shown here is derived from an EMBL/GenBank/DDBJ whole genome shotgun (WGS) entry which is preliminary data.</text>
</comment>
<feature type="compositionally biased region" description="Low complexity" evidence="1">
    <location>
        <begin position="1192"/>
        <end position="1203"/>
    </location>
</feature>
<feature type="region of interest" description="Disordered" evidence="1">
    <location>
        <begin position="1000"/>
        <end position="1253"/>
    </location>
</feature>
<feature type="region of interest" description="Disordered" evidence="1">
    <location>
        <begin position="332"/>
        <end position="354"/>
    </location>
</feature>
<feature type="compositionally biased region" description="Low complexity" evidence="1">
    <location>
        <begin position="1069"/>
        <end position="1087"/>
    </location>
</feature>
<dbReference type="InParanoid" id="A7AUY8"/>
<feature type="compositionally biased region" description="Polar residues" evidence="1">
    <location>
        <begin position="1008"/>
        <end position="1017"/>
    </location>
</feature>
<feature type="region of interest" description="Disordered" evidence="1">
    <location>
        <begin position="617"/>
        <end position="717"/>
    </location>
</feature>
<feature type="compositionally biased region" description="Low complexity" evidence="1">
    <location>
        <begin position="1110"/>
        <end position="1126"/>
    </location>
</feature>
<feature type="compositionally biased region" description="Basic and acidic residues" evidence="1">
    <location>
        <begin position="819"/>
        <end position="838"/>
    </location>
</feature>
<feature type="compositionally biased region" description="Polar residues" evidence="1">
    <location>
        <begin position="1181"/>
        <end position="1191"/>
    </location>
</feature>
<protein>
    <submittedName>
        <fullName evidence="2">Uncharacterized protein</fullName>
    </submittedName>
</protein>
<feature type="region of interest" description="Disordered" evidence="1">
    <location>
        <begin position="1288"/>
        <end position="1379"/>
    </location>
</feature>
<sequence>MTPPLRFIEEANKNIGKTYRNDNPMVSDNADDDSLSASTSNKPDNCGTQLESAEDKNVSGLLPSRSKGNMDDVAEGCSNDKINENDAASDASSVPSCVDHGIIAPQIKSKDDEGSITENIQVKPVITNLMMTSVVSVDNIFTTDSSTDVKPNSETTVPEDFMIAVTADVKSPDDDVTHSLENNCVDDSPDSTSKSPESPDDKIPEVIVRHTEDQSTMDLQEKGSPLDNDSSDHAQDTKMKIDETPLTDALNISSPLTSMTTEPLAVKSTDDGCKTVVEMTDNIAVDIKTIDEPIISPPEVLKSIDIPDETGLLSTVVSRKAGDQHSELLSVDSVSISRGEDEPITDPVVSSSKIPSDIDELGSVHQSTDHVETMATTGNDDKKPSNDTTVVSPLDSDDHRESINDVVSPMSSLSNTNAMISPVSSTDEEIIHSDVNHISDVDTDVNETVGTLPNDAVMDEDKDVLRTDAPISDAETLVMSHTVSMDATMENSIPLDAPEHIEDRMQEASIPREENPVEENAITEITVLNNDSKLFSESASTLDTVVSSEQNLSPTIALSSSTTSTDKGDNNELEYTLDSAKTVSLEESNHSFGKANTVATDSIVNRPEIIPRSSFSVALDDDDSSNKLHSNILNGENTEETMNIRKLSSRNSDNSVSASSPSEKGLHSEGETDHPEPISSLASANSSTFDASDSNVLTIPPSTCTASDVSSPGKTETMMSTQMDNLSVIKSDNGEIVHEVAEAHPDELKEANNEIIHESPQPLDSEQFKTIVTNTLAADPHLDVDSGNVQPSKSVEECDPSVNSKEIISTSDLSDSGTEEEHFAKSNETDGCDIKPESCIEPSTSESHRENDTCEPAAIENDGDDTTVPSNNNALSTHTVSLEATEEPNDDMKNISIDGNATDNMKIRSLSDKDKDSSEPGANTTSVEDSTINNPLPESSDGNLSMETSHHVPLALEHSTSNNSSNEIAAELSVTSNTTLEGVDSVVTVDAYEKTQISDETEMKRSKSTAMVDQSLESMKDGSVDNACDSDNTMEDDNSNENTIRANTVPVNSDNDTVENVALPSVNADTDSISDSGVSSTTSDAGGLQNALLPGGDDLPSTVSNGDMDTSVVPSSEVSTPSITPEADLVDTSPVDAIEDDSHTDLPMADASTGLSLEQTEMPDSTPDSELEESTPLAIHTPTNGGNQNELISSPGISDDSSSVVALSNDGSITPLESRHVSLTPQSDVSYVNDGSMGDGTPSSDDSFPSSDMLESDASVVHDMRQMVDVSEISSDHSIEDSVNIGDEHENYTTHTPDLSAMSDDTGSPVDSDHIPIDSSDEHSTLEDTALKDEQVSLNAEPLKTIKSATRSDTNGTTSSDASSAVVHDDSVNGDGSSQTYTSYIMSLF</sequence>
<feature type="compositionally biased region" description="Polar residues" evidence="1">
    <location>
        <begin position="958"/>
        <end position="970"/>
    </location>
</feature>
<dbReference type="OMA" id="YYADTHA"/>
<accession>A7AUY8</accession>